<dbReference type="PANTHER" id="PTHR35526">
    <property type="entry name" value="ANTI-SIGMA-F FACTOR RSBW-RELATED"/>
    <property type="match status" value="1"/>
</dbReference>
<evidence type="ECO:0000313" key="2">
    <source>
        <dbReference type="Proteomes" id="UP000467006"/>
    </source>
</evidence>
<dbReference type="Gene3D" id="3.30.565.10">
    <property type="entry name" value="Histidine kinase-like ATPase, C-terminal domain"/>
    <property type="match status" value="1"/>
</dbReference>
<dbReference type="CDD" id="cd16936">
    <property type="entry name" value="HATPase_RsbW-like"/>
    <property type="match status" value="1"/>
</dbReference>
<proteinExistence type="predicted"/>
<dbReference type="KEGG" id="mdu:MDUV_13710"/>
<organism evidence="1 2">
    <name type="scientific">Mycolicibacterium duvalii</name>
    <dbReference type="NCBI Taxonomy" id="39688"/>
    <lineage>
        <taxon>Bacteria</taxon>
        <taxon>Bacillati</taxon>
        <taxon>Actinomycetota</taxon>
        <taxon>Actinomycetes</taxon>
        <taxon>Mycobacteriales</taxon>
        <taxon>Mycobacteriaceae</taxon>
        <taxon>Mycolicibacterium</taxon>
    </lineage>
</organism>
<dbReference type="InterPro" id="IPR036890">
    <property type="entry name" value="HATPase_C_sf"/>
</dbReference>
<dbReference type="Proteomes" id="UP000467006">
    <property type="component" value="Chromosome"/>
</dbReference>
<accession>A0A7I7JZ75</accession>
<dbReference type="InterPro" id="IPR050267">
    <property type="entry name" value="Anti-sigma-factor_SerPK"/>
</dbReference>
<dbReference type="AlphaFoldDB" id="A0A7I7JZ75"/>
<protein>
    <submittedName>
        <fullName evidence="1">Sulfate transporter</fullName>
    </submittedName>
</protein>
<gene>
    <name evidence="1" type="ORF">MDUV_13710</name>
</gene>
<keyword evidence="2" id="KW-1185">Reference proteome</keyword>
<reference evidence="1 2" key="1">
    <citation type="journal article" date="2019" name="Emerg. Microbes Infect.">
        <title>Comprehensive subspecies identification of 175 nontuberculous mycobacteria species based on 7547 genomic profiles.</title>
        <authorList>
            <person name="Matsumoto Y."/>
            <person name="Kinjo T."/>
            <person name="Motooka D."/>
            <person name="Nabeya D."/>
            <person name="Jung N."/>
            <person name="Uechi K."/>
            <person name="Horii T."/>
            <person name="Iida T."/>
            <person name="Fujita J."/>
            <person name="Nakamura S."/>
        </authorList>
    </citation>
    <scope>NUCLEOTIDE SEQUENCE [LARGE SCALE GENOMIC DNA]</scope>
    <source>
        <strain evidence="1 2">JCM 6396</strain>
    </source>
</reference>
<sequence>MRDSVIKAALDEPRVVEVDVSNLQVPSGSAWTAFTSARWHVSTWPDIPIILVCSDDQRRAAIKRNAIERYVPVYAHSPGDSELIVDTRRVRRRARAELPATLSSLRGSRQLISQWLHEWDRPEAGITAQTIATVFIDNVLRHTSSAPTLVLEAGPRTVAVAVSDSSHRPAVRHEHAESGAHTVSGLAIVAALSRAWGSHPRTDGKTVWALLGPENYL</sequence>
<name>A0A7I7JZ75_9MYCO</name>
<dbReference type="RefSeq" id="WP_234815430.1">
    <property type="nucleotide sequence ID" value="NZ_AP022563.1"/>
</dbReference>
<dbReference type="EMBL" id="AP022563">
    <property type="protein sequence ID" value="BBX16511.1"/>
    <property type="molecule type" value="Genomic_DNA"/>
</dbReference>
<dbReference type="PANTHER" id="PTHR35526:SF3">
    <property type="entry name" value="ANTI-SIGMA-F FACTOR RSBW"/>
    <property type="match status" value="1"/>
</dbReference>
<evidence type="ECO:0000313" key="1">
    <source>
        <dbReference type="EMBL" id="BBX16511.1"/>
    </source>
</evidence>